<dbReference type="RefSeq" id="XP_060458844.1">
    <property type="nucleotide sequence ID" value="XM_060602451.1"/>
</dbReference>
<evidence type="ECO:0008006" key="3">
    <source>
        <dbReference type="Google" id="ProtNLM"/>
    </source>
</evidence>
<dbReference type="Proteomes" id="UP001233271">
    <property type="component" value="Chromosome 6"/>
</dbReference>
<organism evidence="1 2">
    <name type="scientific">Cutaneotrichosporon cavernicola</name>
    <dbReference type="NCBI Taxonomy" id="279322"/>
    <lineage>
        <taxon>Eukaryota</taxon>
        <taxon>Fungi</taxon>
        <taxon>Dikarya</taxon>
        <taxon>Basidiomycota</taxon>
        <taxon>Agaricomycotina</taxon>
        <taxon>Tremellomycetes</taxon>
        <taxon>Trichosporonales</taxon>
        <taxon>Trichosporonaceae</taxon>
        <taxon>Cutaneotrichosporon</taxon>
    </lineage>
</organism>
<evidence type="ECO:0000313" key="1">
    <source>
        <dbReference type="EMBL" id="BEI93579.1"/>
    </source>
</evidence>
<dbReference type="AlphaFoldDB" id="A0AA48L7V4"/>
<protein>
    <recommendedName>
        <fullName evidence="3">BTB domain-containing protein</fullName>
    </recommendedName>
</protein>
<dbReference type="EMBL" id="AP028217">
    <property type="protein sequence ID" value="BEI93579.1"/>
    <property type="molecule type" value="Genomic_DNA"/>
</dbReference>
<evidence type="ECO:0000313" key="2">
    <source>
        <dbReference type="Proteomes" id="UP001233271"/>
    </source>
</evidence>
<dbReference type="GeneID" id="85497449"/>
<sequence>MSNKSESESSTESVWDDDNWTEGDFEIITSDNVRFRVPSFHLYSSSSVFRNAHSVAGESDLKIVFMDPLCETAAVIHLYLSLVVEGRLVTLYNLPFVKELAIFLDKYGCDQARSFMCSRIENAVLKGEIDAHAGFLVAANASNIPLCRLILVRQANHTWKRDKGRGSDELIAGMAGKNVWDSNYWPASTWNSGIPQAYLFALARAYGSCDMSSDNSLADEFEHYLNLITD</sequence>
<dbReference type="KEGG" id="ccac:CcaHIS019_0600380"/>
<reference evidence="1" key="1">
    <citation type="journal article" date="2023" name="BMC Genomics">
        <title>Chromosome-level genome assemblies of Cutaneotrichosporon spp. (Trichosporonales, Basidiomycota) reveal imbalanced evolution between nucleotide sequences and chromosome synteny.</title>
        <authorList>
            <person name="Kobayashi Y."/>
            <person name="Kayamori A."/>
            <person name="Aoki K."/>
            <person name="Shiwa Y."/>
            <person name="Matsutani M."/>
            <person name="Fujita N."/>
            <person name="Sugita T."/>
            <person name="Iwasaki W."/>
            <person name="Tanaka N."/>
            <person name="Takashima M."/>
        </authorList>
    </citation>
    <scope>NUCLEOTIDE SEQUENCE</scope>
    <source>
        <strain evidence="1">HIS019</strain>
    </source>
</reference>
<proteinExistence type="predicted"/>
<gene>
    <name evidence="1" type="ORF">CcaverHIS019_0600380</name>
</gene>
<name>A0AA48L7V4_9TREE</name>
<keyword evidence="2" id="KW-1185">Reference proteome</keyword>
<accession>A0AA48L7V4</accession>